<dbReference type="InterPro" id="IPR028082">
    <property type="entry name" value="Peripla_BP_I"/>
</dbReference>
<keyword evidence="3 4" id="KW-0732">Signal</keyword>
<sequence>MKLNHRLIGGVAVAIALASPSFAADKVKVALITKFPVPFFSTMEDAAKKYAAENDVDLVVGQGQSATDIEGQIALIESMVTQDVQGIAITPVDPTVAPALDKAVAAGIKVVLIDNSIPDWKGATALVSTNNLNGGRIAGEYLKTVLKNGDKIGILEGVPGVPALDDRVNGMMEGLGGLKVEVVGKGATNCTQELGTSVAEDLLTANPDLKAIYSACGPPAAGAAQAITNAGIANDAFILVGFDACCGEIEAIKSGVEDATVAQFPAKMGELGIDTVVKAIKGGAVEANVDTGAGLVTAENVKDFE</sequence>
<protein>
    <submittedName>
        <fullName evidence="6">Simple sugar transport system substrate-binding protein</fullName>
    </submittedName>
</protein>
<keyword evidence="6" id="KW-0813">Transport</keyword>
<evidence type="ECO:0000313" key="6">
    <source>
        <dbReference type="EMBL" id="SFK82924.1"/>
    </source>
</evidence>
<dbReference type="OrthoDB" id="9804917at2"/>
<feature type="domain" description="Periplasmic binding protein" evidence="5">
    <location>
        <begin position="37"/>
        <end position="282"/>
    </location>
</feature>
<evidence type="ECO:0000256" key="2">
    <source>
        <dbReference type="ARBA" id="ARBA00007639"/>
    </source>
</evidence>
<dbReference type="GO" id="GO:0030246">
    <property type="term" value="F:carbohydrate binding"/>
    <property type="evidence" value="ECO:0007669"/>
    <property type="project" value="UniProtKB-ARBA"/>
</dbReference>
<evidence type="ECO:0000313" key="7">
    <source>
        <dbReference type="Proteomes" id="UP000323300"/>
    </source>
</evidence>
<dbReference type="Gene3D" id="3.40.50.2300">
    <property type="match status" value="2"/>
</dbReference>
<gene>
    <name evidence="6" type="ORF">SAMN04488498_11414</name>
</gene>
<dbReference type="RefSeq" id="WP_149762106.1">
    <property type="nucleotide sequence ID" value="NZ_BSPE01000018.1"/>
</dbReference>
<organism evidence="6 7">
    <name type="scientific">Neomesorhizobium albiziae</name>
    <dbReference type="NCBI Taxonomy" id="335020"/>
    <lineage>
        <taxon>Bacteria</taxon>
        <taxon>Pseudomonadati</taxon>
        <taxon>Pseudomonadota</taxon>
        <taxon>Alphaproteobacteria</taxon>
        <taxon>Hyphomicrobiales</taxon>
        <taxon>Phyllobacteriaceae</taxon>
        <taxon>Neomesorhizobium</taxon>
    </lineage>
</organism>
<accession>A0A1I4CNS5</accession>
<evidence type="ECO:0000259" key="5">
    <source>
        <dbReference type="Pfam" id="PF13407"/>
    </source>
</evidence>
<dbReference type="EMBL" id="FOSL01000014">
    <property type="protein sequence ID" value="SFK82924.1"/>
    <property type="molecule type" value="Genomic_DNA"/>
</dbReference>
<comment type="similarity">
    <text evidence="2">Belongs to the bacterial solute-binding protein 2 family.</text>
</comment>
<dbReference type="PANTHER" id="PTHR46847:SF1">
    <property type="entry name" value="D-ALLOSE-BINDING PERIPLASMIC PROTEIN-RELATED"/>
    <property type="match status" value="1"/>
</dbReference>
<dbReference type="Proteomes" id="UP000323300">
    <property type="component" value="Unassembled WGS sequence"/>
</dbReference>
<evidence type="ECO:0000256" key="1">
    <source>
        <dbReference type="ARBA" id="ARBA00004196"/>
    </source>
</evidence>
<keyword evidence="6" id="KW-0762">Sugar transport</keyword>
<dbReference type="CDD" id="cd01536">
    <property type="entry name" value="PBP1_ABC_sugar_binding-like"/>
    <property type="match status" value="1"/>
</dbReference>
<feature type="chain" id="PRO_5009302592" evidence="4">
    <location>
        <begin position="24"/>
        <end position="305"/>
    </location>
</feature>
<dbReference type="Pfam" id="PF13407">
    <property type="entry name" value="Peripla_BP_4"/>
    <property type="match status" value="1"/>
</dbReference>
<dbReference type="AlphaFoldDB" id="A0A1I4CNS5"/>
<dbReference type="GO" id="GO:0030313">
    <property type="term" value="C:cell envelope"/>
    <property type="evidence" value="ECO:0007669"/>
    <property type="project" value="UniProtKB-SubCell"/>
</dbReference>
<dbReference type="InterPro" id="IPR025997">
    <property type="entry name" value="SBP_2_dom"/>
</dbReference>
<dbReference type="SUPFAM" id="SSF53822">
    <property type="entry name" value="Periplasmic binding protein-like I"/>
    <property type="match status" value="1"/>
</dbReference>
<evidence type="ECO:0000256" key="4">
    <source>
        <dbReference type="SAM" id="SignalP"/>
    </source>
</evidence>
<dbReference type="PANTHER" id="PTHR46847">
    <property type="entry name" value="D-ALLOSE-BINDING PERIPLASMIC PROTEIN-RELATED"/>
    <property type="match status" value="1"/>
</dbReference>
<name>A0A1I4CNS5_9HYPH</name>
<evidence type="ECO:0000256" key="3">
    <source>
        <dbReference type="ARBA" id="ARBA00022729"/>
    </source>
</evidence>
<feature type="signal peptide" evidence="4">
    <location>
        <begin position="1"/>
        <end position="23"/>
    </location>
</feature>
<keyword evidence="7" id="KW-1185">Reference proteome</keyword>
<comment type="subcellular location">
    <subcellularLocation>
        <location evidence="1">Cell envelope</location>
    </subcellularLocation>
</comment>
<reference evidence="6 7" key="1">
    <citation type="submission" date="2016-10" db="EMBL/GenBank/DDBJ databases">
        <authorList>
            <person name="Varghese N."/>
            <person name="Submissions S."/>
        </authorList>
    </citation>
    <scope>NUCLEOTIDE SEQUENCE [LARGE SCALE GENOMIC DNA]</scope>
    <source>
        <strain evidence="6 7">DSM 21822</strain>
    </source>
</reference>
<proteinExistence type="inferred from homology"/>